<dbReference type="AlphaFoldDB" id="A0A1T4Q017"/>
<dbReference type="Gene3D" id="1.10.10.60">
    <property type="entry name" value="Homeodomain-like"/>
    <property type="match status" value="1"/>
</dbReference>
<evidence type="ECO:0000313" key="6">
    <source>
        <dbReference type="Proteomes" id="UP000190367"/>
    </source>
</evidence>
<organism evidence="5 6">
    <name type="scientific">Chitinophaga eiseniae</name>
    <dbReference type="NCBI Taxonomy" id="634771"/>
    <lineage>
        <taxon>Bacteria</taxon>
        <taxon>Pseudomonadati</taxon>
        <taxon>Bacteroidota</taxon>
        <taxon>Chitinophagia</taxon>
        <taxon>Chitinophagales</taxon>
        <taxon>Chitinophagaceae</taxon>
        <taxon>Chitinophaga</taxon>
    </lineage>
</organism>
<gene>
    <name evidence="5" type="ORF">SAMN04488128_10296</name>
</gene>
<dbReference type="GO" id="GO:0043565">
    <property type="term" value="F:sequence-specific DNA binding"/>
    <property type="evidence" value="ECO:0007669"/>
    <property type="project" value="InterPro"/>
</dbReference>
<accession>A0A1T4Q017</accession>
<keyword evidence="2 5" id="KW-0238">DNA-binding</keyword>
<dbReference type="InterPro" id="IPR046532">
    <property type="entry name" value="DUF6597"/>
</dbReference>
<dbReference type="RefSeq" id="WP_078668688.1">
    <property type="nucleotide sequence ID" value="NZ_FUWZ01000002.1"/>
</dbReference>
<feature type="domain" description="HTH araC/xylS-type" evidence="4">
    <location>
        <begin position="159"/>
        <end position="260"/>
    </location>
</feature>
<name>A0A1T4Q017_9BACT</name>
<dbReference type="STRING" id="634771.SAMN04488128_10296"/>
<dbReference type="OrthoDB" id="323290at2"/>
<dbReference type="InterPro" id="IPR050204">
    <property type="entry name" value="AraC_XylS_family_regulators"/>
</dbReference>
<sequence length="272" mass="31366">MFKVQTFRPHQRLQDDLLSWQMITCDFPAEEVRYLTVLPHFMQSMWFNPGPERTLYDVIRQEYLPAATLSGPRSQVSEWRVSGNMQLLAAHFKPGSWSRLFHLPAQSFCDRSTDLAAIFGAGTASVIAAISACRSPEQQVTLLESWLLAQLTDTPKNGCHLGDAIQLILAANGNITIRQLEAQVFLTKRTLERAFLDQTGLHLKMFCRLVRFRKTIDYIARMRYPQWKLLAHKAGYCDQTHFINEFRYFTHRLPHQFPDLSPQTAADFVTFI</sequence>
<dbReference type="PANTHER" id="PTHR46796:SF13">
    <property type="entry name" value="HTH-TYPE TRANSCRIPTIONAL ACTIVATOR RHAS"/>
    <property type="match status" value="1"/>
</dbReference>
<keyword evidence="3" id="KW-0804">Transcription</keyword>
<reference evidence="6" key="1">
    <citation type="submission" date="2017-02" db="EMBL/GenBank/DDBJ databases">
        <authorList>
            <person name="Varghese N."/>
            <person name="Submissions S."/>
        </authorList>
    </citation>
    <scope>NUCLEOTIDE SEQUENCE [LARGE SCALE GENOMIC DNA]</scope>
    <source>
        <strain evidence="6">DSM 22224</strain>
    </source>
</reference>
<evidence type="ECO:0000313" key="5">
    <source>
        <dbReference type="EMBL" id="SJZ97104.1"/>
    </source>
</evidence>
<dbReference type="InterPro" id="IPR018060">
    <property type="entry name" value="HTH_AraC"/>
</dbReference>
<protein>
    <submittedName>
        <fullName evidence="5">AraC-type DNA-binding protein</fullName>
    </submittedName>
</protein>
<dbReference type="GO" id="GO:0003700">
    <property type="term" value="F:DNA-binding transcription factor activity"/>
    <property type="evidence" value="ECO:0007669"/>
    <property type="project" value="InterPro"/>
</dbReference>
<evidence type="ECO:0000259" key="4">
    <source>
        <dbReference type="PROSITE" id="PS01124"/>
    </source>
</evidence>
<evidence type="ECO:0000256" key="2">
    <source>
        <dbReference type="ARBA" id="ARBA00023125"/>
    </source>
</evidence>
<keyword evidence="6" id="KW-1185">Reference proteome</keyword>
<evidence type="ECO:0000256" key="1">
    <source>
        <dbReference type="ARBA" id="ARBA00023015"/>
    </source>
</evidence>
<dbReference type="Pfam" id="PF20240">
    <property type="entry name" value="DUF6597"/>
    <property type="match status" value="1"/>
</dbReference>
<dbReference type="PANTHER" id="PTHR46796">
    <property type="entry name" value="HTH-TYPE TRANSCRIPTIONAL ACTIVATOR RHAS-RELATED"/>
    <property type="match status" value="1"/>
</dbReference>
<dbReference type="Proteomes" id="UP000190367">
    <property type="component" value="Unassembled WGS sequence"/>
</dbReference>
<dbReference type="Pfam" id="PF12833">
    <property type="entry name" value="HTH_18"/>
    <property type="match status" value="1"/>
</dbReference>
<keyword evidence="1" id="KW-0805">Transcription regulation</keyword>
<proteinExistence type="predicted"/>
<evidence type="ECO:0000256" key="3">
    <source>
        <dbReference type="ARBA" id="ARBA00023163"/>
    </source>
</evidence>
<dbReference type="PROSITE" id="PS01124">
    <property type="entry name" value="HTH_ARAC_FAMILY_2"/>
    <property type="match status" value="1"/>
</dbReference>
<dbReference type="EMBL" id="FUWZ01000002">
    <property type="protein sequence ID" value="SJZ97104.1"/>
    <property type="molecule type" value="Genomic_DNA"/>
</dbReference>